<dbReference type="Gene3D" id="2.30.29.30">
    <property type="entry name" value="Pleckstrin-homology domain (PH domain)/Phosphotyrosine-binding domain (PTB)"/>
    <property type="match status" value="1"/>
</dbReference>
<feature type="domain" description="PDZ" evidence="12">
    <location>
        <begin position="1966"/>
        <end position="2048"/>
    </location>
</feature>
<dbReference type="EMBL" id="AHAT01025230">
    <property type="status" value="NOT_ANNOTATED_CDS"/>
    <property type="molecule type" value="Genomic_DNA"/>
</dbReference>
<dbReference type="PROSITE" id="PS50056">
    <property type="entry name" value="TYR_PHOSPHATASE_2"/>
    <property type="match status" value="1"/>
</dbReference>
<dbReference type="Ensembl" id="ENSLOCT00000004730.1">
    <property type="protein sequence ID" value="ENSLOCP00000004722.1"/>
    <property type="gene ID" value="ENSLOCG00000003949.1"/>
</dbReference>
<dbReference type="SUPFAM" id="SSF54236">
    <property type="entry name" value="Ubiquitin-like"/>
    <property type="match status" value="1"/>
</dbReference>
<feature type="compositionally biased region" description="Acidic residues" evidence="8">
    <location>
        <begin position="1694"/>
        <end position="1703"/>
    </location>
</feature>
<keyword evidence="4" id="KW-0963">Cytoplasm</keyword>
<feature type="region of interest" description="Disordered" evidence="8">
    <location>
        <begin position="1596"/>
        <end position="1645"/>
    </location>
</feature>
<feature type="compositionally biased region" description="Basic and acidic residues" evidence="8">
    <location>
        <begin position="1596"/>
        <end position="1609"/>
    </location>
</feature>
<keyword evidence="7" id="KW-0539">Nucleus</keyword>
<dbReference type="InParanoid" id="W5M8L4"/>
<evidence type="ECO:0000256" key="5">
    <source>
        <dbReference type="ARBA" id="ARBA00022737"/>
    </source>
</evidence>
<dbReference type="GO" id="GO:0005856">
    <property type="term" value="C:cytoskeleton"/>
    <property type="evidence" value="ECO:0007669"/>
    <property type="project" value="UniProtKB-SubCell"/>
</dbReference>
<dbReference type="SUPFAM" id="SSF50156">
    <property type="entry name" value="PDZ domain-like"/>
    <property type="match status" value="6"/>
</dbReference>
<evidence type="ECO:0000256" key="1">
    <source>
        <dbReference type="ARBA" id="ARBA00004123"/>
    </source>
</evidence>
<dbReference type="Gene3D" id="3.90.190.10">
    <property type="entry name" value="Protein tyrosine phosphatase superfamily"/>
    <property type="match status" value="1"/>
</dbReference>
<dbReference type="eggNOG" id="KOG0792">
    <property type="taxonomic scope" value="Eukaryota"/>
</dbReference>
<dbReference type="GO" id="GO:0005634">
    <property type="term" value="C:nucleus"/>
    <property type="evidence" value="ECO:0007669"/>
    <property type="project" value="UniProtKB-SubCell"/>
</dbReference>
<sequence>TFVTLAEVLEVRGGPLEEDDIWSLLLGTTESLLEASYQGRRRFPQGVQNIICPGSLLLSANGSLAIKNSTLNDEVCVFMAPELLQGHALSSRLAMEKVHVYSLGMTLYWSADYHVPQNQPIQLSDHLNCLLLSMCEDTAHKRVALQTILEACEMHHKASVLPPPNRVIKQLVEDVLQHSVDRVSFSASAVLLSSRTQMIRERLHSKDSSVCPFHGEGEILTSTVDCEINEASKKSILPKDSHPSPVRFHCVGPAGRQRPHSGYSDTNSASGESSGLPVDTETKQGISITSYDNGIKNVKSINLLKDSEGFLTIVLEAKLTFAMHLINLDKSFFFVRSLKNYVTILIRQRKMKQPCLFFYTEEKLCLFIVLLELLQPVYSTTLSVVCYEKRRNSDMQQKPELILNSEPGFGRVKSTEHYIESKAEMLCTAYPLCCAGYFTGTSRHQAGWMAHNKRLGGSMFLTSTDREQHTGSSCSWLNRSSYLDVPHPSDNKSTQSRASSTSLTQKKSKNLGPEFIRMSGEPQIQLELPGSIVTKKGKTSSVQRALLVLMPNGQSIQVKCEMKSKARDIFDMVVAHANLVEHFYFGLAFIDDDEFFFLDHDTKISKVAPEGWKKGTPIGFVLFLRIKFFVDDISFIQHGVTRHQYYLQMRRDLLEERLYCSNETALYLGALALQAEFGDYVPEVYGMNYFQPEHYIPKTVIEKLVLSFLKDELPRLHANNARLPAEEAEIEFLKVTQQLPEYGVLFHRLARAKKPRGGDLILGICAKGIIVYEVKNNSRIASLRFQWRETERISSTRKKFAVESSTSGKKHSFLTESSRISKYLLNLCSAQHKFQSEMSSRQLSQSLAAAKSAPLWINQGPLDVIKGNVVYQKGSTPRYAAPCDQHERLKRLSCSETVLTRDENGVPSNPLSKSCDDISIKMDKTISDQTWRYTFLSLNLNKIENKDYQIAVVKICQFSTPDLLSSLSLPVSHVQSSTSLQNKDSERTLDHPSSSGLTALNWNLTITESIIVEISKERKAKTHLLKQSSGNCSVIPPMPASVSDYFQNKVAMPQREIICVSLKKDPKLGLGFVIVGDDSTGKLDLGIFIASIISDGPADKDGRIKPGGRLISLNKMSLEGVTFNTAAGILQNCPEDVELIISQPKSMFIFCIACHTVKDLKLAWHELLSINGRSKISLRDLSPTGSCQCLFHQSNNLLHYLMPADPATNRNNSKYKSHRSQSSVEKRCDCHIVPTAEQYVDSNMVTPGSVRRLQVPAVRILDGQVFCSISLIWLILPVQVKTEGNEIKQIWLNFWILKKNSDSCFSQDALCQSESQQANVIPSEVHFVELKKIDGSLGISVTGGVNTSVRHGGIYIKAVVPGGAADQDGHIQKGDCLLEVDGVSLRSFTHRQAVECLKNTGEVVHLVLRREQHGAPEPPGAKSPRAPAAPPAPAATHRSREHHATVSTATPLSIKAKDYSFVAEDNTFEVTLKKNLSGLGFSFLWTDCSPISEDHKGIFRVKKLFPGQPAEESGKIEVGDVILAVNKKSVKGMSYWDVLHLLRGGPEEVTLSLCRPAPGLLPEVDVNAVTPAPSPTKEIKSRLTGLQLADVTIHEYESTSREKTDEEAPSRAGSLAEPKQLVDSCQSKTELHSSSAAEDTDGTVRYSVLSKPSSRADEEYLTISTASATPPGPVTVPSLRAHAKAEQSSSSSAEWEDVEEEEEEKKAPQPKSCEAAHFKTHFSLYSRICKEFELSVTLVKSPSGSFGFTIVRSKLDSCYYIQDILDNPAKADGRLRAGDRVITVRKRNEDPVSLKEHFTFLKNFRRHIQYKILEVALVKSGKKKFFETYSIHSFYCARSVPAAAGIKLTGGIGSKWQGIYVLEVVSASPASEEGSLQPRDKILYICGKCTMGMSLQEAVKACESAARKVKIKATRDDQPVVPKGRWNALLLQLKTCAVPVCKARDSSSRDSLVLLCPFSLQSCIVQVDIQKPEKGGLGFALVGGSSGIALRVKGICPGSVAQLDGRLQVGDILLEVNGDIVSGLSHNKVVEMLRKAEGTVCLTVSRNLPASSSECVKQLSETHRHNPQHTELQYSSLCPKHSSGGWSSDEDDEVLLPSVQDIQPSTGRIIVSEKELARLSLISPPANGQYCGSRVKELIETLQLRLEQQEVVKEFMALEHLKPSDNCLIGKAPENREKNRYRDILPYDKTRVPVGEQQGYINASFIRMSVGPEENWYISSQGPLPGTVDLFWQMVWENKSDVIAMMTQEVERGRVKCHRYWPEELNVPMDTSKYQLHLDNFQIHHYFHINIIRMIEKETGGTHIVKHFKFTTWPDHCTPRSSDQLVRFILYMRSVHRQGPVIVHCSAGIGRTGVLICTDVILTMIEKDLNINVSDIVKEMRQQRYGMIQTKEQYLFCYTVWLEVLQSILLLQNGNQGQQENVL</sequence>
<dbReference type="InterPro" id="IPR003595">
    <property type="entry name" value="Tyr_Pase_cat"/>
</dbReference>
<evidence type="ECO:0000256" key="4">
    <source>
        <dbReference type="ARBA" id="ARBA00022490"/>
    </source>
</evidence>
<dbReference type="InterPro" id="IPR018979">
    <property type="entry name" value="FERM_N"/>
</dbReference>
<dbReference type="InterPro" id="IPR036034">
    <property type="entry name" value="PDZ_sf"/>
</dbReference>
<feature type="domain" description="Tyrosine-protein phosphatase" evidence="9">
    <location>
        <begin position="2151"/>
        <end position="2404"/>
    </location>
</feature>
<evidence type="ECO:0000256" key="2">
    <source>
        <dbReference type="ARBA" id="ARBA00004245"/>
    </source>
</evidence>
<comment type="similarity">
    <text evidence="3">Belongs to the protein-tyrosine phosphatase family. Non-receptor class subfamily.</text>
</comment>
<reference evidence="14" key="3">
    <citation type="submission" date="2025-09" db="UniProtKB">
        <authorList>
            <consortium name="Ensembl"/>
        </authorList>
    </citation>
    <scope>IDENTIFICATION</scope>
</reference>
<reference evidence="15" key="1">
    <citation type="submission" date="2011-12" db="EMBL/GenBank/DDBJ databases">
        <title>The Draft Genome of Lepisosteus oculatus.</title>
        <authorList>
            <consortium name="The Broad Institute Genome Assembly &amp; Analysis Group"/>
            <consortium name="Computational R&amp;D Group"/>
            <consortium name="and Sequencing Platform"/>
            <person name="Di Palma F."/>
            <person name="Alfoldi J."/>
            <person name="Johnson J."/>
            <person name="Berlin A."/>
            <person name="Gnerre S."/>
            <person name="Jaffe D."/>
            <person name="MacCallum I."/>
            <person name="Young S."/>
            <person name="Walker B.J."/>
            <person name="Lander E.S."/>
            <person name="Lindblad-Toh K."/>
        </authorList>
    </citation>
    <scope>NUCLEOTIDE SEQUENCE [LARGE SCALE GENOMIC DNA]</scope>
</reference>
<feature type="compositionally biased region" description="Polar residues" evidence="8">
    <location>
        <begin position="263"/>
        <end position="273"/>
    </location>
</feature>
<dbReference type="CDD" id="cd06792">
    <property type="entry name" value="PDZ2-PTPN13_FRMPD2-like"/>
    <property type="match status" value="1"/>
</dbReference>
<dbReference type="SUPFAM" id="SSF50729">
    <property type="entry name" value="PH domain-like"/>
    <property type="match status" value="1"/>
</dbReference>
<evidence type="ECO:0000256" key="6">
    <source>
        <dbReference type="ARBA" id="ARBA00023212"/>
    </source>
</evidence>
<dbReference type="InterPro" id="IPR011019">
    <property type="entry name" value="KIND_dom"/>
</dbReference>
<dbReference type="PROSITE" id="PS00383">
    <property type="entry name" value="TYR_PHOSPHATASE_1"/>
    <property type="match status" value="1"/>
</dbReference>
<keyword evidence="6" id="KW-0206">Cytoskeleton</keyword>
<dbReference type="InterPro" id="IPR019749">
    <property type="entry name" value="Band_41_domain"/>
</dbReference>
<dbReference type="PROSITE" id="PS50055">
    <property type="entry name" value="TYR_PHOSPHATASE_PTP"/>
    <property type="match status" value="1"/>
</dbReference>
<feature type="region of interest" description="Disordered" evidence="8">
    <location>
        <begin position="1413"/>
        <end position="1449"/>
    </location>
</feature>
<evidence type="ECO:0000256" key="7">
    <source>
        <dbReference type="ARBA" id="ARBA00023242"/>
    </source>
</evidence>
<dbReference type="PROSITE" id="PS50106">
    <property type="entry name" value="PDZ"/>
    <property type="match status" value="6"/>
</dbReference>
<comment type="subcellular location">
    <subcellularLocation>
        <location evidence="2">Cytoplasm</location>
        <location evidence="2">Cytoskeleton</location>
    </subcellularLocation>
    <subcellularLocation>
        <location evidence="1">Nucleus</location>
    </subcellularLocation>
</comment>
<dbReference type="EMBL" id="AHAT01025229">
    <property type="status" value="NOT_ANNOTATED_CDS"/>
    <property type="molecule type" value="Genomic_DNA"/>
</dbReference>
<evidence type="ECO:0000313" key="15">
    <source>
        <dbReference type="Proteomes" id="UP000018468"/>
    </source>
</evidence>
<name>W5M8L4_LEPOC</name>
<dbReference type="SMART" id="SM00295">
    <property type="entry name" value="B41"/>
    <property type="match status" value="1"/>
</dbReference>
<feature type="domain" description="PDZ" evidence="12">
    <location>
        <begin position="1327"/>
        <end position="1412"/>
    </location>
</feature>
<dbReference type="InterPro" id="IPR052074">
    <property type="entry name" value="NonRcpt_TyrProt_Phosphatase"/>
</dbReference>
<evidence type="ECO:0000256" key="8">
    <source>
        <dbReference type="SAM" id="MobiDB-lite"/>
    </source>
</evidence>
<dbReference type="OMA" id="MEKMALT"/>
<feature type="compositionally biased region" description="Polar residues" evidence="8">
    <location>
        <begin position="491"/>
        <end position="505"/>
    </location>
</feature>
<feature type="domain" description="FERM" evidence="11">
    <location>
        <begin position="544"/>
        <end position="839"/>
    </location>
</feature>
<dbReference type="PRINTS" id="PR00700">
    <property type="entry name" value="PRTYPHPHTASE"/>
</dbReference>
<dbReference type="STRING" id="7918.ENSLOCP00000004722"/>
<dbReference type="InterPro" id="IPR014352">
    <property type="entry name" value="FERM/acyl-CoA-bd_prot_sf"/>
</dbReference>
<feature type="region of interest" description="Disordered" evidence="8">
    <location>
        <begin position="252"/>
        <end position="278"/>
    </location>
</feature>
<dbReference type="SUPFAM" id="SSF47031">
    <property type="entry name" value="Second domain of FERM"/>
    <property type="match status" value="1"/>
</dbReference>
<dbReference type="Gene3D" id="1.20.80.10">
    <property type="match status" value="1"/>
</dbReference>
<dbReference type="Gene3D" id="3.10.20.90">
    <property type="entry name" value="Phosphatidylinositol 3-kinase Catalytic Subunit, Chain A, domain 1"/>
    <property type="match status" value="1"/>
</dbReference>
<evidence type="ECO:0000259" key="9">
    <source>
        <dbReference type="PROSITE" id="PS50055"/>
    </source>
</evidence>
<dbReference type="InterPro" id="IPR011993">
    <property type="entry name" value="PH-like_dom_sf"/>
</dbReference>
<evidence type="ECO:0000256" key="3">
    <source>
        <dbReference type="ARBA" id="ARBA00009649"/>
    </source>
</evidence>
<feature type="region of interest" description="Disordered" evidence="8">
    <location>
        <begin position="1663"/>
        <end position="1712"/>
    </location>
</feature>
<dbReference type="Pfam" id="PF00373">
    <property type="entry name" value="FERM_M"/>
    <property type="match status" value="1"/>
</dbReference>
<feature type="domain" description="KIND" evidence="13">
    <location>
        <begin position="3"/>
        <end position="191"/>
    </location>
</feature>
<dbReference type="InterPro" id="IPR000387">
    <property type="entry name" value="Tyr_Pase_dom"/>
</dbReference>
<dbReference type="PANTHER" id="PTHR46900">
    <property type="entry name" value="TYROSINE-PROTEIN PHOSPHATASE NON-RECEPTOR TYPE 13"/>
    <property type="match status" value="1"/>
</dbReference>
<dbReference type="Pfam" id="PF00595">
    <property type="entry name" value="PDZ"/>
    <property type="match status" value="5"/>
</dbReference>
<dbReference type="PANTHER" id="PTHR46900:SF4">
    <property type="entry name" value="FERM AND PDZ DOMAIN CONTAINING 2"/>
    <property type="match status" value="1"/>
</dbReference>
<dbReference type="PRINTS" id="PR00935">
    <property type="entry name" value="BAND41"/>
</dbReference>
<evidence type="ECO:0000259" key="10">
    <source>
        <dbReference type="PROSITE" id="PS50056"/>
    </source>
</evidence>
<dbReference type="GeneTree" id="ENSGT00940000160066"/>
<dbReference type="InterPro" id="IPR018980">
    <property type="entry name" value="FERM_PH-like_C"/>
</dbReference>
<dbReference type="SMART" id="SM00228">
    <property type="entry name" value="PDZ"/>
    <property type="match status" value="6"/>
</dbReference>
<reference evidence="14" key="2">
    <citation type="submission" date="2025-08" db="UniProtKB">
        <authorList>
            <consortium name="Ensembl"/>
        </authorList>
    </citation>
    <scope>IDENTIFICATION</scope>
</reference>
<dbReference type="HOGENOM" id="CLU_000906_0_0_1"/>
<dbReference type="PROSITE" id="PS50057">
    <property type="entry name" value="FERM_3"/>
    <property type="match status" value="1"/>
</dbReference>
<dbReference type="InterPro" id="IPR001478">
    <property type="entry name" value="PDZ"/>
</dbReference>
<evidence type="ECO:0000259" key="11">
    <source>
        <dbReference type="PROSITE" id="PS50057"/>
    </source>
</evidence>
<feature type="domain" description="Tyrosine specific protein phosphatases" evidence="10">
    <location>
        <begin position="2323"/>
        <end position="2395"/>
    </location>
</feature>
<dbReference type="SMART" id="SM00404">
    <property type="entry name" value="PTPc_motif"/>
    <property type="match status" value="1"/>
</dbReference>
<dbReference type="SMART" id="SM00750">
    <property type="entry name" value="KIND"/>
    <property type="match status" value="1"/>
</dbReference>
<dbReference type="Pfam" id="PF09379">
    <property type="entry name" value="FERM_N"/>
    <property type="match status" value="1"/>
</dbReference>
<dbReference type="CDD" id="cd23060">
    <property type="entry name" value="PDZ5_DrPTPN13-like"/>
    <property type="match status" value="1"/>
</dbReference>
<evidence type="ECO:0000259" key="13">
    <source>
        <dbReference type="PROSITE" id="PS51377"/>
    </source>
</evidence>
<feature type="domain" description="PDZ" evidence="12">
    <location>
        <begin position="1735"/>
        <end position="1816"/>
    </location>
</feature>
<dbReference type="GO" id="GO:0004725">
    <property type="term" value="F:protein tyrosine phosphatase activity"/>
    <property type="evidence" value="ECO:0007669"/>
    <property type="project" value="InterPro"/>
</dbReference>
<dbReference type="eggNOG" id="KOG0789">
    <property type="taxonomic scope" value="Eukaryota"/>
</dbReference>
<accession>W5M8L4</accession>
<dbReference type="SMART" id="SM00194">
    <property type="entry name" value="PTPc"/>
    <property type="match status" value="1"/>
</dbReference>
<dbReference type="Gene3D" id="2.30.42.10">
    <property type="match status" value="6"/>
</dbReference>
<dbReference type="InterPro" id="IPR029071">
    <property type="entry name" value="Ubiquitin-like_domsf"/>
</dbReference>
<dbReference type="Proteomes" id="UP000018468">
    <property type="component" value="Linkage group LG5"/>
</dbReference>
<dbReference type="PROSITE" id="PS51377">
    <property type="entry name" value="KIND"/>
    <property type="match status" value="1"/>
</dbReference>
<feature type="domain" description="PDZ" evidence="12">
    <location>
        <begin position="1814"/>
        <end position="1917"/>
    </location>
</feature>
<dbReference type="Bgee" id="ENSLOCG00000003949">
    <property type="expression patterns" value="Expressed in testis and 5 other cell types or tissues"/>
</dbReference>
<feature type="domain" description="PDZ" evidence="12">
    <location>
        <begin position="1059"/>
        <end position="1145"/>
    </location>
</feature>
<keyword evidence="5" id="KW-0677">Repeat</keyword>
<dbReference type="eggNOG" id="KOG1945">
    <property type="taxonomic scope" value="Eukaryota"/>
</dbReference>
<dbReference type="InterPro" id="IPR035963">
    <property type="entry name" value="FERM_2"/>
</dbReference>
<dbReference type="Pfam" id="PF09380">
    <property type="entry name" value="FERM_C"/>
    <property type="match status" value="1"/>
</dbReference>
<dbReference type="InterPro" id="IPR029021">
    <property type="entry name" value="Prot-tyrosine_phosphatase-like"/>
</dbReference>
<dbReference type="Gene3D" id="1.10.510.10">
    <property type="entry name" value="Transferase(Phosphotransferase) domain 1"/>
    <property type="match status" value="1"/>
</dbReference>
<dbReference type="SMART" id="SM01196">
    <property type="entry name" value="FERM_C"/>
    <property type="match status" value="1"/>
</dbReference>
<dbReference type="CDD" id="cd06695">
    <property type="entry name" value="PDZ3_PTPN13_FRMPD2-like"/>
    <property type="match status" value="1"/>
</dbReference>
<dbReference type="InterPro" id="IPR000242">
    <property type="entry name" value="PTP_cat"/>
</dbReference>
<dbReference type="InterPro" id="IPR019748">
    <property type="entry name" value="FERM_central"/>
</dbReference>
<protein>
    <submittedName>
        <fullName evidence="14">Uncharacterized protein</fullName>
    </submittedName>
</protein>
<dbReference type="CDD" id="cd14473">
    <property type="entry name" value="FERM_B-lobe"/>
    <property type="match status" value="1"/>
</dbReference>
<feature type="domain" description="PDZ" evidence="12">
    <location>
        <begin position="1469"/>
        <end position="1557"/>
    </location>
</feature>
<dbReference type="InterPro" id="IPR016130">
    <property type="entry name" value="Tyr_Pase_AS"/>
</dbReference>
<dbReference type="Pfam" id="PF00102">
    <property type="entry name" value="Y_phosphatase"/>
    <property type="match status" value="1"/>
</dbReference>
<evidence type="ECO:0000259" key="12">
    <source>
        <dbReference type="PROSITE" id="PS50106"/>
    </source>
</evidence>
<feature type="region of interest" description="Disordered" evidence="8">
    <location>
        <begin position="485"/>
        <end position="507"/>
    </location>
</feature>
<organism evidence="14 15">
    <name type="scientific">Lepisosteus oculatus</name>
    <name type="common">Spotted gar</name>
    <dbReference type="NCBI Taxonomy" id="7918"/>
    <lineage>
        <taxon>Eukaryota</taxon>
        <taxon>Metazoa</taxon>
        <taxon>Chordata</taxon>
        <taxon>Craniata</taxon>
        <taxon>Vertebrata</taxon>
        <taxon>Euteleostomi</taxon>
        <taxon>Actinopterygii</taxon>
        <taxon>Neopterygii</taxon>
        <taxon>Holostei</taxon>
        <taxon>Semionotiformes</taxon>
        <taxon>Lepisosteidae</taxon>
        <taxon>Lepisosteus</taxon>
    </lineage>
</organism>
<proteinExistence type="inferred from homology"/>
<dbReference type="SUPFAM" id="SSF52799">
    <property type="entry name" value="(Phosphotyrosine protein) phosphatases II"/>
    <property type="match status" value="1"/>
</dbReference>
<feature type="compositionally biased region" description="Pro residues" evidence="8">
    <location>
        <begin position="1416"/>
        <end position="1433"/>
    </location>
</feature>
<dbReference type="InterPro" id="IPR000299">
    <property type="entry name" value="FERM_domain"/>
</dbReference>
<evidence type="ECO:0000313" key="14">
    <source>
        <dbReference type="Ensembl" id="ENSLOCP00000004722.1"/>
    </source>
</evidence>
<keyword evidence="15" id="KW-1185">Reference proteome</keyword>
<feature type="compositionally biased region" description="Polar residues" evidence="8">
    <location>
        <begin position="1623"/>
        <end position="1637"/>
    </location>
</feature>